<feature type="transmembrane region" description="Helical" evidence="9">
    <location>
        <begin position="327"/>
        <end position="354"/>
    </location>
</feature>
<evidence type="ECO:0000256" key="6">
    <source>
        <dbReference type="ARBA" id="ARBA00022989"/>
    </source>
</evidence>
<evidence type="ECO:0000313" key="11">
    <source>
        <dbReference type="EMBL" id="KAF1017449.1"/>
    </source>
</evidence>
<keyword evidence="5" id="KW-0653">Protein transport</keyword>
<evidence type="ECO:0000256" key="1">
    <source>
        <dbReference type="ARBA" id="ARBA00004651"/>
    </source>
</evidence>
<keyword evidence="3" id="KW-1003">Cell membrane</keyword>
<evidence type="ECO:0000256" key="9">
    <source>
        <dbReference type="SAM" id="Phobius"/>
    </source>
</evidence>
<dbReference type="InterPro" id="IPR050171">
    <property type="entry name" value="MFS_Transporters"/>
</dbReference>
<feature type="domain" description="Major facilitator superfamily (MFS) profile" evidence="10">
    <location>
        <begin position="16"/>
        <end position="419"/>
    </location>
</feature>
<keyword evidence="2 8" id="KW-0813">Transport</keyword>
<dbReference type="NCBIfam" id="TIGR00924">
    <property type="entry name" value="yjdL_sub1_fam"/>
    <property type="match status" value="1"/>
</dbReference>
<feature type="transmembrane region" description="Helical" evidence="9">
    <location>
        <begin position="264"/>
        <end position="283"/>
    </location>
</feature>
<dbReference type="InterPro" id="IPR036259">
    <property type="entry name" value="MFS_trans_sf"/>
</dbReference>
<dbReference type="Proteomes" id="UP000487117">
    <property type="component" value="Unassembled WGS sequence"/>
</dbReference>
<dbReference type="PROSITE" id="PS01023">
    <property type="entry name" value="PTR2_2"/>
    <property type="match status" value="1"/>
</dbReference>
<name>A0A7V8FJX9_STEMA</name>
<feature type="transmembrane region" description="Helical" evidence="9">
    <location>
        <begin position="219"/>
        <end position="237"/>
    </location>
</feature>
<evidence type="ECO:0000256" key="3">
    <source>
        <dbReference type="ARBA" id="ARBA00022475"/>
    </source>
</evidence>
<feature type="transmembrane region" description="Helical" evidence="9">
    <location>
        <begin position="144"/>
        <end position="164"/>
    </location>
</feature>
<protein>
    <submittedName>
        <fullName evidence="11">Di-/tripeptide transporter</fullName>
    </submittedName>
</protein>
<evidence type="ECO:0000256" key="4">
    <source>
        <dbReference type="ARBA" id="ARBA00022692"/>
    </source>
</evidence>
<dbReference type="PROSITE" id="PS50850">
    <property type="entry name" value="MFS"/>
    <property type="match status" value="1"/>
</dbReference>
<feature type="transmembrane region" description="Helical" evidence="9">
    <location>
        <begin position="170"/>
        <end position="190"/>
    </location>
</feature>
<dbReference type="GO" id="GO:0005886">
    <property type="term" value="C:plasma membrane"/>
    <property type="evidence" value="ECO:0007669"/>
    <property type="project" value="UniProtKB-SubCell"/>
</dbReference>
<accession>A0A7V8FJX9</accession>
<dbReference type="InterPro" id="IPR018456">
    <property type="entry name" value="PTR2_symporter_CS"/>
</dbReference>
<dbReference type="EMBL" id="WNDS01000001">
    <property type="protein sequence ID" value="KAF1017449.1"/>
    <property type="molecule type" value="Genomic_DNA"/>
</dbReference>
<evidence type="ECO:0000259" key="10">
    <source>
        <dbReference type="PROSITE" id="PS50850"/>
    </source>
</evidence>
<dbReference type="SUPFAM" id="SSF103473">
    <property type="entry name" value="MFS general substrate transporter"/>
    <property type="match status" value="1"/>
</dbReference>
<evidence type="ECO:0000313" key="12">
    <source>
        <dbReference type="Proteomes" id="UP000487117"/>
    </source>
</evidence>
<dbReference type="Gene3D" id="1.20.1250.20">
    <property type="entry name" value="MFS general substrate transporter like domains"/>
    <property type="match status" value="2"/>
</dbReference>
<keyword evidence="5" id="KW-0571">Peptide transport</keyword>
<feature type="transmembrane region" description="Helical" evidence="9">
    <location>
        <begin position="394"/>
        <end position="411"/>
    </location>
</feature>
<evidence type="ECO:0000256" key="2">
    <source>
        <dbReference type="ARBA" id="ARBA00022448"/>
    </source>
</evidence>
<keyword evidence="6 9" id="KW-1133">Transmembrane helix</keyword>
<dbReference type="AlphaFoldDB" id="A0A7V8FJX9"/>
<evidence type="ECO:0000256" key="8">
    <source>
        <dbReference type="RuleBase" id="RU003755"/>
    </source>
</evidence>
<evidence type="ECO:0000256" key="5">
    <source>
        <dbReference type="ARBA" id="ARBA00022856"/>
    </source>
</evidence>
<dbReference type="InterPro" id="IPR000109">
    <property type="entry name" value="POT_fam"/>
</dbReference>
<dbReference type="PANTHER" id="PTHR23517:SF15">
    <property type="entry name" value="PROTON-DEPENDENT OLIGOPEPTIDE FAMILY TRANSPORT PROTEIN"/>
    <property type="match status" value="1"/>
</dbReference>
<dbReference type="Pfam" id="PF00854">
    <property type="entry name" value="PTR2"/>
    <property type="match status" value="2"/>
</dbReference>
<sequence>MMPTAPRTAWFGQPPGLTILFLTEMWERFSYYGMRALLVYYMTKQLLFSQEQASMVYGLYTAMAYLTPVFGDLLADRWLGKRRAVILGGAIMAFGHFLMAFDALLYPALLAIVLGNGLFLPALPGQVGDLYGRDDPRRGSAFNVYYVGINLGAFLAPLVCGTLGELYGWHIGFSAAGIGMLAGLVIYVCGRRRLPPDPPRTRGSALPLSTLWQPAYRPLLQLMAMIAGLIVVFRLAYKQIGNTIALWLDTGVDRALTADFTVPMTWFFSLNPLLVFLITPLLVRRWTRQAREGREPAALSKMAVGAAVVGLSFALVAALGGEPAAKVGWLWAVLFFVLFTFGELFILPVGLGLFARLAPAGFDATIIAFWFLASFGGNLLAGAAGMLWSSLSSTAFFSLMAATCLLVALLLRSLQRRSAWLHSSNSVAARVG</sequence>
<feature type="transmembrane region" description="Helical" evidence="9">
    <location>
        <begin position="105"/>
        <end position="123"/>
    </location>
</feature>
<comment type="subcellular location">
    <subcellularLocation>
        <location evidence="1">Cell membrane</location>
        <topology evidence="1">Multi-pass membrane protein</topology>
    </subcellularLocation>
    <subcellularLocation>
        <location evidence="8">Membrane</location>
        <topology evidence="8">Multi-pass membrane protein</topology>
    </subcellularLocation>
</comment>
<dbReference type="PANTHER" id="PTHR23517">
    <property type="entry name" value="RESISTANCE PROTEIN MDTM, PUTATIVE-RELATED-RELATED"/>
    <property type="match status" value="1"/>
</dbReference>
<gene>
    <name evidence="11" type="primary">dtpT_1</name>
    <name evidence="11" type="ORF">GAK31_00714</name>
</gene>
<dbReference type="InterPro" id="IPR020846">
    <property type="entry name" value="MFS_dom"/>
</dbReference>
<comment type="caution">
    <text evidence="11">The sequence shown here is derived from an EMBL/GenBank/DDBJ whole genome shotgun (WGS) entry which is preliminary data.</text>
</comment>
<dbReference type="InterPro" id="IPR005279">
    <property type="entry name" value="Dipep/tripep_permease"/>
</dbReference>
<feature type="transmembrane region" description="Helical" evidence="9">
    <location>
        <begin position="55"/>
        <end position="75"/>
    </location>
</feature>
<comment type="similarity">
    <text evidence="8">Belongs to the major facilitator superfamily. Proton-dependent oligopeptide transporter (POT/PTR) (TC 2.A.17) family.</text>
</comment>
<reference evidence="12" key="1">
    <citation type="journal article" date="2020" name="MBio">
        <title>Horizontal gene transfer to a defensive symbiont with a reduced genome amongst a multipartite beetle microbiome.</title>
        <authorList>
            <person name="Waterworth S.C."/>
            <person name="Florez L.V."/>
            <person name="Rees E.R."/>
            <person name="Hertweck C."/>
            <person name="Kaltenpoth M."/>
            <person name="Kwan J.C."/>
        </authorList>
    </citation>
    <scope>NUCLEOTIDE SEQUENCE [LARGE SCALE GENOMIC DNA]</scope>
</reference>
<dbReference type="GO" id="GO:1904680">
    <property type="term" value="F:peptide transmembrane transporter activity"/>
    <property type="evidence" value="ECO:0007669"/>
    <property type="project" value="InterPro"/>
</dbReference>
<evidence type="ECO:0000256" key="7">
    <source>
        <dbReference type="ARBA" id="ARBA00023136"/>
    </source>
</evidence>
<feature type="transmembrane region" description="Helical" evidence="9">
    <location>
        <begin position="303"/>
        <end position="321"/>
    </location>
</feature>
<keyword evidence="4 8" id="KW-0812">Transmembrane</keyword>
<organism evidence="11 12">
    <name type="scientific">Stenotrophomonas maltophilia</name>
    <name type="common">Pseudomonas maltophilia</name>
    <name type="synonym">Xanthomonas maltophilia</name>
    <dbReference type="NCBI Taxonomy" id="40324"/>
    <lineage>
        <taxon>Bacteria</taxon>
        <taxon>Pseudomonadati</taxon>
        <taxon>Pseudomonadota</taxon>
        <taxon>Gammaproteobacteria</taxon>
        <taxon>Lysobacterales</taxon>
        <taxon>Lysobacteraceae</taxon>
        <taxon>Stenotrophomonas</taxon>
        <taxon>Stenotrophomonas maltophilia group</taxon>
    </lineage>
</organism>
<feature type="transmembrane region" description="Helical" evidence="9">
    <location>
        <begin position="366"/>
        <end position="388"/>
    </location>
</feature>
<dbReference type="CDD" id="cd17346">
    <property type="entry name" value="MFS_DtpA_like"/>
    <property type="match status" value="1"/>
</dbReference>
<dbReference type="GO" id="GO:0006857">
    <property type="term" value="P:oligopeptide transport"/>
    <property type="evidence" value="ECO:0007669"/>
    <property type="project" value="InterPro"/>
</dbReference>
<proteinExistence type="inferred from homology"/>
<keyword evidence="7 9" id="KW-0472">Membrane</keyword>